<reference evidence="1 2" key="1">
    <citation type="submission" date="2019-09" db="EMBL/GenBank/DDBJ databases">
        <title>H2 Metabolism Revealed by Metagenomic Analysis in Subglacial Sediment of East Antarctica.</title>
        <authorList>
            <person name="Yang Z."/>
            <person name="Zhang Y."/>
            <person name="Lv Y."/>
            <person name="Yan W."/>
            <person name="Xiao X."/>
            <person name="Sun B."/>
            <person name="Ma H."/>
        </authorList>
    </citation>
    <scope>NUCLEOTIDE SEQUENCE [LARGE SCALE GENOMIC DNA]</scope>
    <source>
        <strain evidence="1">Bin2_2</strain>
    </source>
</reference>
<proteinExistence type="predicted"/>
<dbReference type="Proteomes" id="UP000483432">
    <property type="component" value="Unassembled WGS sequence"/>
</dbReference>
<name>A0A7C9P2I8_9PROT</name>
<dbReference type="AlphaFoldDB" id="A0A7C9P2I8"/>
<dbReference type="EMBL" id="JAAFGW010000017">
    <property type="protein sequence ID" value="NDP47186.1"/>
    <property type="molecule type" value="Genomic_DNA"/>
</dbReference>
<evidence type="ECO:0000313" key="1">
    <source>
        <dbReference type="EMBL" id="NDP47186.1"/>
    </source>
</evidence>
<comment type="caution">
    <text evidence="1">The sequence shown here is derived from an EMBL/GenBank/DDBJ whole genome shotgun (WGS) entry which is preliminary data.</text>
</comment>
<protein>
    <submittedName>
        <fullName evidence="1">Uncharacterized protein</fullName>
    </submittedName>
</protein>
<organism evidence="1 2">
    <name type="scientific">Sulfuriferula multivorans</name>
    <dbReference type="NCBI Taxonomy" id="1559896"/>
    <lineage>
        <taxon>Bacteria</taxon>
        <taxon>Pseudomonadati</taxon>
        <taxon>Pseudomonadota</taxon>
        <taxon>Betaproteobacteria</taxon>
        <taxon>Nitrosomonadales</taxon>
        <taxon>Sulfuricellaceae</taxon>
        <taxon>Sulfuriferula</taxon>
    </lineage>
</organism>
<accession>A0A7C9P2I8</accession>
<sequence>MHEAYDNQQSGLCLISGMGMVAVWPGQAGRGEALKNGTIKFDFLEGTSKNSEFAQMQGAEKISPRRICVICKQEFFSATQQLG</sequence>
<gene>
    <name evidence="1" type="ORF">GZ085_02120</name>
</gene>
<evidence type="ECO:0000313" key="2">
    <source>
        <dbReference type="Proteomes" id="UP000483432"/>
    </source>
</evidence>